<dbReference type="InterPro" id="IPR032104">
    <property type="entry name" value="Spaetzle"/>
</dbReference>
<dbReference type="Pfam" id="PF18829">
    <property type="entry name" value="Importin_rep_6"/>
    <property type="match status" value="1"/>
</dbReference>
<evidence type="ECO:0000256" key="10">
    <source>
        <dbReference type="ARBA" id="ARBA00023180"/>
    </source>
</evidence>
<accession>A0A9Q0RPH6</accession>
<evidence type="ECO:0000256" key="7">
    <source>
        <dbReference type="ARBA" id="ARBA00022737"/>
    </source>
</evidence>
<dbReference type="InterPro" id="IPR011989">
    <property type="entry name" value="ARM-like"/>
</dbReference>
<keyword evidence="7" id="KW-0677">Repeat</keyword>
<evidence type="ECO:0000256" key="9">
    <source>
        <dbReference type="ARBA" id="ARBA00023157"/>
    </source>
</evidence>
<feature type="chain" id="PRO_5040157741" evidence="13">
    <location>
        <begin position="31"/>
        <end position="1373"/>
    </location>
</feature>
<evidence type="ECO:0000256" key="1">
    <source>
        <dbReference type="ARBA" id="ARBA00004123"/>
    </source>
</evidence>
<evidence type="ECO:0000256" key="6">
    <source>
        <dbReference type="ARBA" id="ARBA00022729"/>
    </source>
</evidence>
<dbReference type="Pfam" id="PF18808">
    <property type="entry name" value="Importin_rep_4"/>
    <property type="match status" value="1"/>
</dbReference>
<dbReference type="SUPFAM" id="SSF57501">
    <property type="entry name" value="Cystine-knot cytokines"/>
    <property type="match status" value="1"/>
</dbReference>
<dbReference type="PROSITE" id="PS00208">
    <property type="entry name" value="PLANT_GLOBIN"/>
    <property type="match status" value="1"/>
</dbReference>
<reference evidence="17" key="1">
    <citation type="submission" date="2022-12" db="EMBL/GenBank/DDBJ databases">
        <title>Genome assemblies of Blomia tropicalis.</title>
        <authorList>
            <person name="Cui Y."/>
        </authorList>
    </citation>
    <scope>NUCLEOTIDE SEQUENCE</scope>
    <source>
        <tissue evidence="17">Adult mites</tissue>
    </source>
</reference>
<dbReference type="Pfam" id="PF13513">
    <property type="entry name" value="HEAT_EZ"/>
    <property type="match status" value="1"/>
</dbReference>
<feature type="domain" description="Spaetzle" evidence="14">
    <location>
        <begin position="239"/>
        <end position="322"/>
    </location>
</feature>
<dbReference type="GO" id="GO:0006606">
    <property type="term" value="P:protein import into nucleus"/>
    <property type="evidence" value="ECO:0007669"/>
    <property type="project" value="InterPro"/>
</dbReference>
<evidence type="ECO:0000256" key="13">
    <source>
        <dbReference type="SAM" id="SignalP"/>
    </source>
</evidence>
<dbReference type="Pfam" id="PF25780">
    <property type="entry name" value="TPR_IPO5"/>
    <property type="match status" value="1"/>
</dbReference>
<dbReference type="InterPro" id="IPR041389">
    <property type="entry name" value="Importin_rep_6"/>
</dbReference>
<dbReference type="InterPro" id="IPR029034">
    <property type="entry name" value="Cystine-knot_cytokine"/>
</dbReference>
<dbReference type="Gene3D" id="1.25.10.10">
    <property type="entry name" value="Leucine-rich Repeat Variant"/>
    <property type="match status" value="1"/>
</dbReference>
<proteinExistence type="predicted"/>
<evidence type="ECO:0000313" key="17">
    <source>
        <dbReference type="EMBL" id="KAJ6223448.1"/>
    </source>
</evidence>
<evidence type="ECO:0000259" key="14">
    <source>
        <dbReference type="Pfam" id="PF16077"/>
    </source>
</evidence>
<evidence type="ECO:0000256" key="5">
    <source>
        <dbReference type="ARBA" id="ARBA00022490"/>
    </source>
</evidence>
<name>A0A9Q0RPH6_BLOTA</name>
<keyword evidence="5" id="KW-0963">Cytoplasm</keyword>
<comment type="subcellular location">
    <subcellularLocation>
        <location evidence="2">Cytoplasm</location>
    </subcellularLocation>
    <subcellularLocation>
        <location evidence="1">Nucleus</location>
    </subcellularLocation>
</comment>
<dbReference type="GO" id="GO:0005634">
    <property type="term" value="C:nucleus"/>
    <property type="evidence" value="ECO:0007669"/>
    <property type="project" value="UniProtKB-SubCell"/>
</dbReference>
<evidence type="ECO:0000259" key="15">
    <source>
        <dbReference type="Pfam" id="PF25574"/>
    </source>
</evidence>
<keyword evidence="9" id="KW-1015">Disulfide bond</keyword>
<keyword evidence="8" id="KW-0653">Protein transport</keyword>
<keyword evidence="10" id="KW-0325">Glycoprotein</keyword>
<dbReference type="EMBL" id="JAPWDV010000001">
    <property type="protein sequence ID" value="KAJ6223448.1"/>
    <property type="molecule type" value="Genomic_DNA"/>
</dbReference>
<dbReference type="InterPro" id="IPR016024">
    <property type="entry name" value="ARM-type_fold"/>
</dbReference>
<comment type="caution">
    <text evidence="17">The sequence shown here is derived from an EMBL/GenBank/DDBJ whole genome shotgun (WGS) entry which is preliminary data.</text>
</comment>
<dbReference type="FunFam" id="2.10.90.10:FF:000018">
    <property type="entry name" value="Spatzle 4"/>
    <property type="match status" value="1"/>
</dbReference>
<dbReference type="SUPFAM" id="SSF48371">
    <property type="entry name" value="ARM repeat"/>
    <property type="match status" value="1"/>
</dbReference>
<evidence type="ECO:0000256" key="12">
    <source>
        <dbReference type="SAM" id="MobiDB-lite"/>
    </source>
</evidence>
<dbReference type="PANTHER" id="PTHR10527">
    <property type="entry name" value="IMPORTIN BETA"/>
    <property type="match status" value="1"/>
</dbReference>
<feature type="region of interest" description="Disordered" evidence="12">
    <location>
        <begin position="206"/>
        <end position="231"/>
    </location>
</feature>
<comment type="subunit">
    <text evidence="3">Homodimer; disulfide-linked.</text>
</comment>
<keyword evidence="6 13" id="KW-0732">Signal</keyword>
<dbReference type="Proteomes" id="UP001142055">
    <property type="component" value="Chromosome 1"/>
</dbReference>
<evidence type="ECO:0000256" key="11">
    <source>
        <dbReference type="ARBA" id="ARBA00023242"/>
    </source>
</evidence>
<keyword evidence="4" id="KW-0813">Transport</keyword>
<evidence type="ECO:0000256" key="2">
    <source>
        <dbReference type="ARBA" id="ARBA00004496"/>
    </source>
</evidence>
<evidence type="ECO:0000256" key="3">
    <source>
        <dbReference type="ARBA" id="ARBA00011748"/>
    </source>
</evidence>
<dbReference type="InterPro" id="IPR019824">
    <property type="entry name" value="Leghaemoglobin_Fe_BS"/>
</dbReference>
<dbReference type="InterPro" id="IPR057672">
    <property type="entry name" value="TPR_IPO4/5"/>
</dbReference>
<protein>
    <submittedName>
        <fullName evidence="17">Uncharacterized protein</fullName>
    </submittedName>
</protein>
<dbReference type="InterPro" id="IPR040122">
    <property type="entry name" value="Importin_beta"/>
</dbReference>
<sequence>MIYYSRLNSILVPLIVVQYCLLLAPYSLHGQSCGPKVSPRLLREIPCDMSTTAYCIQPGSAYPWSAVRRYIYENQGFMKRMYGEYRQSQVIREEIHRMNDLYTTIDLTTFRDGKSSSNNEIPLDSTNGTFKTEYDTNNVTVNETTNTNMVGDTEKSIVPSNDSELNEEIMTSTSTSTVSDNTVNSFASSFYFDDDTVADDVVMSRDNPGTTPTALSLTAPDSENSVPVEEPSKVSKGYNACPITQEVVAPYWANNTRGETLALLNVYPFEQYIHWEKCAFEGEQMLCREGCRCEQQYRLHRLLAFDPKNECRGIFADWFRFPGFNLMRPENEFRSKAEKVYETIPAKDKVQFLFMTICEDTQSEEIRHFAAILMRRALFTSYEEITKSVDATFMEQLKTHVLVLIQKDNITLRLRKKICDIASEISKNCIDNDGNNQWPDLLNFMFNGANSPNLELRECSLFLFNSLPTIFGNDQNKYLDYIKKMLLKCLCEESNESVKLAALKATASFILINNEDNAIIRLFTENILPMLKIMNDLIEKEEEEPLLSFIELAEKCPQILRSNFNSLMEICMKTIGNSESPDKLKFSALEIIVSYAENAPPTVRKRGAAYLNPLITQLLLMMTDIEEEPNWSFNEAEDDDQDSDSNNIVGETSLDRLACAIGGKTVFPIAIQIISQMLQNPDWKQRYAALMAISALGEGCHKQMLPMLERIVNVILPFTGDPHPRVRYAVCNALGQMASDFSPNFEELFHDKFIPSLLMLLDDNQNPRVQAHAAAAFVNFFEEANQKIIINYADNIVQKFEEVLKSKMEELMKKGTKLVLEQIVVSIASLADVIQEIFINYYDRFMPCLKFIIENANVKELRLLRGKSIECASLIGLAVGSDKFCNDAGQIMNLLLQTQTGEVVLDDDDPQLSYMITSWVRICKLLGAKFEPYLPMVMPQVMKTASLSVEMAILDQEEIKNYEENSDWQCFSLSDQNFGIKVAGLDDKATACEMLVCYALRLAAAQSPPFLLDCAKFRGDAYVLEIWNFIIPTLLSSIENESDKSVLSEMLISFAECITTLGMQSLNEANMQELMRVIDVHFNEHFERFNERQAKRTDEDYDDDVEETLNDEDDDDVYILSKIVDILHSLFVSYNDKFLPFFNTIFKHIINLASPERPVSDQQWALCVMDDLIEFCGLKCIEYKDIFIPLFTNNLKSPHAELRQASAYGFGVLAKHGGDSFASILAENIPNMVAIIQDSNSRLAENVNATENAISAITKIIQFNNTMIDVDSLLSCWLSWLPIWEDEEEVIYVYSFLYKLLESNHPIILGVDNFNVPRIVSIILEVFARTVIDHASELGQKLISYVKFVNIDKNISSTFSLEQQNALEQITKC</sequence>
<keyword evidence="18" id="KW-1185">Reference proteome</keyword>
<feature type="signal peptide" evidence="13">
    <location>
        <begin position="1"/>
        <end position="30"/>
    </location>
</feature>
<dbReference type="Pfam" id="PF25574">
    <property type="entry name" value="TPR_IMB1"/>
    <property type="match status" value="1"/>
</dbReference>
<feature type="domain" description="IPO4/5-like TPR repeats" evidence="16">
    <location>
        <begin position="413"/>
        <end position="569"/>
    </location>
</feature>
<dbReference type="InterPro" id="IPR041653">
    <property type="entry name" value="Importin_rep_4"/>
</dbReference>
<evidence type="ECO:0000313" key="18">
    <source>
        <dbReference type="Proteomes" id="UP001142055"/>
    </source>
</evidence>
<dbReference type="GO" id="GO:0019825">
    <property type="term" value="F:oxygen binding"/>
    <property type="evidence" value="ECO:0007669"/>
    <property type="project" value="InterPro"/>
</dbReference>
<evidence type="ECO:0000256" key="4">
    <source>
        <dbReference type="ARBA" id="ARBA00022448"/>
    </source>
</evidence>
<dbReference type="InterPro" id="IPR058584">
    <property type="entry name" value="IMB1_TNPO1-like_TPR"/>
</dbReference>
<gene>
    <name evidence="17" type="ORF">RDWZM_001993</name>
</gene>
<evidence type="ECO:0000259" key="16">
    <source>
        <dbReference type="Pfam" id="PF25780"/>
    </source>
</evidence>
<organism evidence="17 18">
    <name type="scientific">Blomia tropicalis</name>
    <name type="common">Mite</name>
    <dbReference type="NCBI Taxonomy" id="40697"/>
    <lineage>
        <taxon>Eukaryota</taxon>
        <taxon>Metazoa</taxon>
        <taxon>Ecdysozoa</taxon>
        <taxon>Arthropoda</taxon>
        <taxon>Chelicerata</taxon>
        <taxon>Arachnida</taxon>
        <taxon>Acari</taxon>
        <taxon>Acariformes</taxon>
        <taxon>Sarcoptiformes</taxon>
        <taxon>Astigmata</taxon>
        <taxon>Glycyphagoidea</taxon>
        <taxon>Echimyopodidae</taxon>
        <taxon>Blomia</taxon>
    </lineage>
</organism>
<dbReference type="Pfam" id="PF16077">
    <property type="entry name" value="Spaetzle"/>
    <property type="match status" value="1"/>
</dbReference>
<dbReference type="OMA" id="NDSCYQD"/>
<feature type="domain" description="Importin subunit beta-1/Transportin-1-like TPR repeats" evidence="15">
    <location>
        <begin position="784"/>
        <end position="949"/>
    </location>
</feature>
<evidence type="ECO:0000256" key="8">
    <source>
        <dbReference type="ARBA" id="ARBA00022927"/>
    </source>
</evidence>
<dbReference type="GO" id="GO:0005737">
    <property type="term" value="C:cytoplasm"/>
    <property type="evidence" value="ECO:0007669"/>
    <property type="project" value="UniProtKB-SubCell"/>
</dbReference>
<keyword evidence="11" id="KW-0539">Nucleus</keyword>
<feature type="compositionally biased region" description="Polar residues" evidence="12">
    <location>
        <begin position="207"/>
        <end position="225"/>
    </location>
</feature>
<dbReference type="GO" id="GO:0020037">
    <property type="term" value="F:heme binding"/>
    <property type="evidence" value="ECO:0007669"/>
    <property type="project" value="InterPro"/>
</dbReference>
<dbReference type="Gene3D" id="2.10.90.10">
    <property type="entry name" value="Cystine-knot cytokines"/>
    <property type="match status" value="1"/>
</dbReference>